<protein>
    <submittedName>
        <fullName evidence="2">Uncharacterized protein</fullName>
    </submittedName>
</protein>
<accession>A0A7S1M5K8</accession>
<feature type="region of interest" description="Disordered" evidence="1">
    <location>
        <begin position="115"/>
        <end position="135"/>
    </location>
</feature>
<feature type="compositionally biased region" description="Acidic residues" evidence="1">
    <location>
        <begin position="33"/>
        <end position="43"/>
    </location>
</feature>
<name>A0A7S1M5K8_NEODS</name>
<evidence type="ECO:0000313" key="2">
    <source>
        <dbReference type="EMBL" id="CAD9122616.1"/>
    </source>
</evidence>
<evidence type="ECO:0000256" key="1">
    <source>
        <dbReference type="SAM" id="MobiDB-lite"/>
    </source>
</evidence>
<reference evidence="2" key="1">
    <citation type="submission" date="2021-01" db="EMBL/GenBank/DDBJ databases">
        <authorList>
            <person name="Corre E."/>
            <person name="Pelletier E."/>
            <person name="Niang G."/>
            <person name="Scheremetjew M."/>
            <person name="Finn R."/>
            <person name="Kale V."/>
            <person name="Holt S."/>
            <person name="Cochrane G."/>
            <person name="Meng A."/>
            <person name="Brown T."/>
            <person name="Cohen L."/>
        </authorList>
    </citation>
    <scope>NUCLEOTIDE SEQUENCE</scope>
    <source>
        <strain evidence="2">CCAP 1951/1</strain>
    </source>
</reference>
<dbReference type="EMBL" id="HBGF01027430">
    <property type="protein sequence ID" value="CAD9122616.1"/>
    <property type="molecule type" value="Transcribed_RNA"/>
</dbReference>
<proteinExistence type="predicted"/>
<feature type="compositionally biased region" description="Basic and acidic residues" evidence="1">
    <location>
        <begin position="1"/>
        <end position="11"/>
    </location>
</feature>
<organism evidence="2">
    <name type="scientific">Neobodo designis</name>
    <name type="common">Flagellated protozoan</name>
    <name type="synonym">Bodo designis</name>
    <dbReference type="NCBI Taxonomy" id="312471"/>
    <lineage>
        <taxon>Eukaryota</taxon>
        <taxon>Discoba</taxon>
        <taxon>Euglenozoa</taxon>
        <taxon>Kinetoplastea</taxon>
        <taxon>Metakinetoplastina</taxon>
        <taxon>Neobodonida</taxon>
        <taxon>Neobodo</taxon>
    </lineage>
</organism>
<feature type="region of interest" description="Disordered" evidence="1">
    <location>
        <begin position="1"/>
        <end position="43"/>
    </location>
</feature>
<feature type="compositionally biased region" description="Low complexity" evidence="1">
    <location>
        <begin position="115"/>
        <end position="124"/>
    </location>
</feature>
<sequence length="135" mass="13707">MASTVDTRDDVPVDGFASPDQHGDTPTANAADLADDGAEDDEYAGLGHIPAQVMQSTESDTVRFRVNPDETGAYSPEHGRGELLSPTFHGGEVAYSKSSPPVPAALLRSLANGATVTPPAATGANGDGGMADLIG</sequence>
<gene>
    <name evidence="2" type="ORF">NDES1114_LOCUS18178</name>
</gene>
<dbReference type="AlphaFoldDB" id="A0A7S1M5K8"/>